<dbReference type="PIRSF" id="PIRSF017385">
    <property type="entry name" value="CtaF"/>
    <property type="match status" value="1"/>
</dbReference>
<dbReference type="OrthoDB" id="5244617at2"/>
<dbReference type="EMBL" id="JYFN01000091">
    <property type="protein sequence ID" value="KJE19667.1"/>
    <property type="molecule type" value="Genomic_DNA"/>
</dbReference>
<reference evidence="12 13" key="2">
    <citation type="journal article" date="2016" name="Genome Announc.">
        <title>Permanent Draft Genome Sequences for Two Variants of Frankia sp. Strain CpI1, the First Frankia Strain Isolated from Root Nodules of Comptonia peregrina.</title>
        <authorList>
            <person name="Oshone R."/>
            <person name="Hurst S.G.IV."/>
            <person name="Abebe-Akele F."/>
            <person name="Simpson S."/>
            <person name="Morris K."/>
            <person name="Thomas W.K."/>
            <person name="Tisa L.S."/>
        </authorList>
    </citation>
    <scope>NUCLEOTIDE SEQUENCE [LARGE SCALE GENOMIC DNA]</scope>
    <source>
        <strain evidence="13">CpI1-S</strain>
    </source>
</reference>
<evidence type="ECO:0000313" key="13">
    <source>
        <dbReference type="Proteomes" id="UP000032545"/>
    </source>
</evidence>
<evidence type="ECO:0000256" key="6">
    <source>
        <dbReference type="ARBA" id="ARBA00022967"/>
    </source>
</evidence>
<protein>
    <recommendedName>
        <fullName evidence="10">Cytochrome c oxidase polypeptide 4</fullName>
        <ecNumber evidence="10">7.1.1.9</ecNumber>
    </recommendedName>
    <alternativeName>
        <fullName evidence="10">Cytochrome aa3 subunit 4</fullName>
    </alternativeName>
    <alternativeName>
        <fullName evidence="10">Cytochrome c oxidase polypeptide IV</fullName>
    </alternativeName>
</protein>
<dbReference type="Proteomes" id="UP000032545">
    <property type="component" value="Unassembled WGS sequence"/>
</dbReference>
<sequence>MKVEGIIFSFFGVFAGAAALVYWFWAKDPTGTAALTLTTGLGLLVGGYLIFTGRRIGMRPQDLPDAEVADGAGELGHFTPGSYYPFLIGASSVTAAMGLVFGIWLLVLGLAMVVVFATCLVFENFWHPPVPED</sequence>
<dbReference type="PATRIC" id="fig|1502723.3.peg.7018"/>
<dbReference type="AlphaFoldDB" id="A0A0D8B8F4"/>
<keyword evidence="5 11" id="KW-0812">Transmembrane</keyword>
<keyword evidence="6 10" id="KW-1278">Translocase</keyword>
<evidence type="ECO:0000256" key="4">
    <source>
        <dbReference type="ARBA" id="ARBA00022475"/>
    </source>
</evidence>
<dbReference type="RefSeq" id="WP_041939640.1">
    <property type="nucleotide sequence ID" value="NZ_JYFN01000091.1"/>
</dbReference>
<dbReference type="GO" id="GO:0022900">
    <property type="term" value="P:electron transport chain"/>
    <property type="evidence" value="ECO:0007669"/>
    <property type="project" value="InterPro"/>
</dbReference>
<reference evidence="13" key="1">
    <citation type="submission" date="2015-02" db="EMBL/GenBank/DDBJ databases">
        <title>Draft Genome of Frankia sp. CpI1-S.</title>
        <authorList>
            <person name="Oshone R.T."/>
            <person name="Ngom M."/>
            <person name="Ghodhbane-Gtari F."/>
            <person name="Gtari M."/>
            <person name="Morris K."/>
            <person name="Thomas K."/>
            <person name="Sen A."/>
            <person name="Tisa L.S."/>
        </authorList>
    </citation>
    <scope>NUCLEOTIDE SEQUENCE [LARGE SCALE GENOMIC DNA]</scope>
    <source>
        <strain evidence="13">CpI1-S</strain>
    </source>
</reference>
<evidence type="ECO:0000256" key="5">
    <source>
        <dbReference type="ARBA" id="ARBA00022692"/>
    </source>
</evidence>
<evidence type="ECO:0000256" key="8">
    <source>
        <dbReference type="ARBA" id="ARBA00023136"/>
    </source>
</evidence>
<comment type="caution">
    <text evidence="12">The sequence shown here is derived from an EMBL/GenBank/DDBJ whole genome shotgun (WGS) entry which is preliminary data.</text>
</comment>
<keyword evidence="4 10" id="KW-1003">Cell membrane</keyword>
<dbReference type="GO" id="GO:0004129">
    <property type="term" value="F:cytochrome-c oxidase activity"/>
    <property type="evidence" value="ECO:0007669"/>
    <property type="project" value="UniProtKB-EC"/>
</dbReference>
<organism evidence="12 13">
    <name type="scientific">Frankia torreyi</name>
    <dbReference type="NCBI Taxonomy" id="1856"/>
    <lineage>
        <taxon>Bacteria</taxon>
        <taxon>Bacillati</taxon>
        <taxon>Actinomycetota</taxon>
        <taxon>Actinomycetes</taxon>
        <taxon>Frankiales</taxon>
        <taxon>Frankiaceae</taxon>
        <taxon>Frankia</taxon>
    </lineage>
</organism>
<feature type="transmembrane region" description="Helical" evidence="11">
    <location>
        <begin position="7"/>
        <end position="25"/>
    </location>
</feature>
<dbReference type="Pfam" id="PF12270">
    <property type="entry name" value="Cyt_c_ox_IV"/>
    <property type="match status" value="1"/>
</dbReference>
<comment type="subcellular location">
    <subcellularLocation>
        <location evidence="2">Cell membrane</location>
        <topology evidence="2">Multi-pass membrane protein</topology>
    </subcellularLocation>
</comment>
<dbReference type="EC" id="7.1.1.9" evidence="10"/>
<evidence type="ECO:0000256" key="9">
    <source>
        <dbReference type="ARBA" id="ARBA00047816"/>
    </source>
</evidence>
<feature type="transmembrane region" description="Helical" evidence="11">
    <location>
        <begin position="99"/>
        <end position="126"/>
    </location>
</feature>
<evidence type="ECO:0000256" key="1">
    <source>
        <dbReference type="ARBA" id="ARBA00002536"/>
    </source>
</evidence>
<accession>A0A0D8B8F4</accession>
<evidence type="ECO:0000313" key="12">
    <source>
        <dbReference type="EMBL" id="KJE19667.1"/>
    </source>
</evidence>
<comment type="subunit">
    <text evidence="10">Associates with subunits I, II and III to form cytochrome c oxidase.</text>
</comment>
<proteinExistence type="inferred from homology"/>
<evidence type="ECO:0000256" key="2">
    <source>
        <dbReference type="ARBA" id="ARBA00004651"/>
    </source>
</evidence>
<evidence type="ECO:0000256" key="7">
    <source>
        <dbReference type="ARBA" id="ARBA00022989"/>
    </source>
</evidence>
<evidence type="ECO:0000256" key="3">
    <source>
        <dbReference type="ARBA" id="ARBA00006870"/>
    </source>
</evidence>
<gene>
    <name evidence="12" type="ORF">FF36_06071</name>
</gene>
<keyword evidence="8 10" id="KW-0472">Membrane</keyword>
<comment type="catalytic activity">
    <reaction evidence="9 10">
        <text>4 Fe(II)-[cytochrome c] + O2 + 8 H(+)(in) = 4 Fe(III)-[cytochrome c] + 2 H2O + 4 H(+)(out)</text>
        <dbReference type="Rhea" id="RHEA:11436"/>
        <dbReference type="Rhea" id="RHEA-COMP:10350"/>
        <dbReference type="Rhea" id="RHEA-COMP:14399"/>
        <dbReference type="ChEBI" id="CHEBI:15377"/>
        <dbReference type="ChEBI" id="CHEBI:15378"/>
        <dbReference type="ChEBI" id="CHEBI:15379"/>
        <dbReference type="ChEBI" id="CHEBI:29033"/>
        <dbReference type="ChEBI" id="CHEBI:29034"/>
        <dbReference type="EC" id="7.1.1.9"/>
    </reaction>
</comment>
<dbReference type="GO" id="GO:0005886">
    <property type="term" value="C:plasma membrane"/>
    <property type="evidence" value="ECO:0007669"/>
    <property type="project" value="UniProtKB-SubCell"/>
</dbReference>
<comment type="similarity">
    <text evidence="3 10">Belongs to the cytochrome c oxidase bacterial subunit CtaF family.</text>
</comment>
<keyword evidence="7 11" id="KW-1133">Transmembrane helix</keyword>
<evidence type="ECO:0000256" key="11">
    <source>
        <dbReference type="SAM" id="Phobius"/>
    </source>
</evidence>
<feature type="transmembrane region" description="Helical" evidence="11">
    <location>
        <begin position="31"/>
        <end position="51"/>
    </location>
</feature>
<comment type="function">
    <text evidence="1 10">Part of cytochrome c oxidase, its function is unknown.</text>
</comment>
<keyword evidence="13" id="KW-1185">Reference proteome</keyword>
<dbReference type="InterPro" id="IPR021050">
    <property type="entry name" value="Cyt_c_oxidase_su4_actinobac"/>
</dbReference>
<evidence type="ECO:0000256" key="10">
    <source>
        <dbReference type="PIRNR" id="PIRNR017385"/>
    </source>
</evidence>
<name>A0A0D8B8F4_9ACTN</name>